<dbReference type="InterPro" id="IPR010144">
    <property type="entry name" value="CRISPR-assoc_prot_Csd1-typ"/>
</dbReference>
<reference evidence="3" key="1">
    <citation type="journal article" date="2019" name="Int. J. Syst. Evol. Microbiol.">
        <title>The Global Catalogue of Microorganisms (GCM) 10K type strain sequencing project: providing services to taxonomists for standard genome sequencing and annotation.</title>
        <authorList>
            <consortium name="The Broad Institute Genomics Platform"/>
            <consortium name="The Broad Institute Genome Sequencing Center for Infectious Disease"/>
            <person name="Wu L."/>
            <person name="Ma J."/>
        </authorList>
    </citation>
    <scope>NUCLEOTIDE SEQUENCE [LARGE SCALE GENOMIC DNA]</scope>
    <source>
        <strain evidence="3">IBRC-M 10490</strain>
    </source>
</reference>
<dbReference type="Proteomes" id="UP001595844">
    <property type="component" value="Unassembled WGS sequence"/>
</dbReference>
<proteinExistence type="predicted"/>
<dbReference type="RefSeq" id="WP_378562445.1">
    <property type="nucleotide sequence ID" value="NZ_JBHSDL010000014.1"/>
</dbReference>
<dbReference type="Pfam" id="PF09709">
    <property type="entry name" value="Cas_Csd1"/>
    <property type="match status" value="1"/>
</dbReference>
<protein>
    <submittedName>
        <fullName evidence="2">Type I-C CRISPR-associated protein Cas8c/Csd1</fullName>
    </submittedName>
</protein>
<evidence type="ECO:0000256" key="1">
    <source>
        <dbReference type="SAM" id="MobiDB-lite"/>
    </source>
</evidence>
<organism evidence="2 3">
    <name type="scientific">Nocardia halotolerans</name>
    <dbReference type="NCBI Taxonomy" id="1755878"/>
    <lineage>
        <taxon>Bacteria</taxon>
        <taxon>Bacillati</taxon>
        <taxon>Actinomycetota</taxon>
        <taxon>Actinomycetes</taxon>
        <taxon>Mycobacteriales</taxon>
        <taxon>Nocardiaceae</taxon>
        <taxon>Nocardia</taxon>
    </lineage>
</organism>
<evidence type="ECO:0000313" key="2">
    <source>
        <dbReference type="EMBL" id="MFC4375551.1"/>
    </source>
</evidence>
<accession>A0ABV8VJU8</accession>
<gene>
    <name evidence="2" type="ORF">ACFO5K_15730</name>
</gene>
<evidence type="ECO:0000313" key="3">
    <source>
        <dbReference type="Proteomes" id="UP001595844"/>
    </source>
</evidence>
<dbReference type="EMBL" id="JBHSDL010000014">
    <property type="protein sequence ID" value="MFC4375551.1"/>
    <property type="molecule type" value="Genomic_DNA"/>
</dbReference>
<name>A0ABV8VJU8_9NOCA</name>
<comment type="caution">
    <text evidence="2">The sequence shown here is derived from an EMBL/GenBank/DDBJ whole genome shotgun (WGS) entry which is preliminary data.</text>
</comment>
<keyword evidence="3" id="KW-1185">Reference proteome</keyword>
<feature type="region of interest" description="Disordered" evidence="1">
    <location>
        <begin position="500"/>
        <end position="524"/>
    </location>
</feature>
<sequence length="617" mass="67836">MTDFAAAHRGGVPAFHRDRELRWTLDIATDIAGQIVSAVLSPLRSVDKPKRGVVHTVPASTRTVGVSANLAIDDAQYVLGRGDEKSKPERVRQCHEAFVELVCLWADSVDPEVDPVPHVLRRFYRDGWLAKVAEVEELTAKDGVLVSVNGVPAHRSPSVAGFWAERVGASKGSGRRGLCMVCAQTGALANTIPGKVPAGLIPGASNDAALISINEPAFGYDLATQLTHTPICMRCADDITVGLTSLLSSAEHSLSYPGQDTRLAWWTTDTDEPDVMSMVVEPNSTDVREFLAAVNSGKGRFRPDGGRFCWLGVSGQVARILVREWVDMPFADADPAMVSHFGNVAAWFADHELVPRRSKPVTLPDGRSIPAGKPWQGLGRMAACLGRWDATQKRYLPFVPKGVRPNPDRPNHVVRHLLEAAALRRPLPVGMRAHLIHRICSDGRLDDTRMSLIRLGLTRSPHIRSATMTVPKTLDPLCTEPAYLAGRLFAVMENLQYRAHNPPRKNNTDAGDDQLSESGSDRSGVNATFGDRYLRSAVMSPKPALIQGFRLSTAWVAKIRRRDGDAHAIWWDRQLQEVYGQLQEAGGSPLRCNLVQQEWFAMGRYQQRYTAKAQLEN</sequence>